<keyword evidence="2" id="KW-1185">Reference proteome</keyword>
<protein>
    <submittedName>
        <fullName evidence="1">Uncharacterized protein</fullName>
    </submittedName>
</protein>
<dbReference type="Proteomes" id="UP000499080">
    <property type="component" value="Unassembled WGS sequence"/>
</dbReference>
<comment type="caution">
    <text evidence="1">The sequence shown here is derived from an EMBL/GenBank/DDBJ whole genome shotgun (WGS) entry which is preliminary data.</text>
</comment>
<gene>
    <name evidence="1" type="ORF">AVEN_162171_1</name>
</gene>
<evidence type="ECO:0000313" key="2">
    <source>
        <dbReference type="Proteomes" id="UP000499080"/>
    </source>
</evidence>
<accession>A0A4Y2GYL3</accession>
<dbReference type="EMBL" id="BGPR01001617">
    <property type="protein sequence ID" value="GBM57991.1"/>
    <property type="molecule type" value="Genomic_DNA"/>
</dbReference>
<proteinExistence type="predicted"/>
<evidence type="ECO:0000313" key="1">
    <source>
        <dbReference type="EMBL" id="GBM57991.1"/>
    </source>
</evidence>
<dbReference type="AlphaFoldDB" id="A0A4Y2GYL3"/>
<organism evidence="1 2">
    <name type="scientific">Araneus ventricosus</name>
    <name type="common">Orbweaver spider</name>
    <name type="synonym">Epeira ventricosa</name>
    <dbReference type="NCBI Taxonomy" id="182803"/>
    <lineage>
        <taxon>Eukaryota</taxon>
        <taxon>Metazoa</taxon>
        <taxon>Ecdysozoa</taxon>
        <taxon>Arthropoda</taxon>
        <taxon>Chelicerata</taxon>
        <taxon>Arachnida</taxon>
        <taxon>Araneae</taxon>
        <taxon>Araneomorphae</taxon>
        <taxon>Entelegynae</taxon>
        <taxon>Araneoidea</taxon>
        <taxon>Araneidae</taxon>
        <taxon>Araneus</taxon>
    </lineage>
</organism>
<reference evidence="1 2" key="1">
    <citation type="journal article" date="2019" name="Sci. Rep.">
        <title>Orb-weaving spider Araneus ventricosus genome elucidates the spidroin gene catalogue.</title>
        <authorList>
            <person name="Kono N."/>
            <person name="Nakamura H."/>
            <person name="Ohtoshi R."/>
            <person name="Moran D.A.P."/>
            <person name="Shinohara A."/>
            <person name="Yoshida Y."/>
            <person name="Fujiwara M."/>
            <person name="Mori M."/>
            <person name="Tomita M."/>
            <person name="Arakawa K."/>
        </authorList>
    </citation>
    <scope>NUCLEOTIDE SEQUENCE [LARGE SCALE GENOMIC DNA]</scope>
</reference>
<sequence length="312" mass="33470">MKEGARLRLGDLSSLRTNHQEARQRPLPCLLKVLEPGPLLITRTISELVTPSPNFRTAAASPPIYFCLTPNWVGSVGLLYVCTTPAGGGLTHDVRLNGHQSHLNGRSSLESGFEHGPLLITRTISELVTASPNFRTAAASPPINFCLTPNWVGSVGLLYVCTTPAGGDLTPDVRLNGHQSHLNGRSSLESGFEHGPLLITRTISELVTASPNFRTAAASPPIYFCLTPNSVGSVGLLYVCTTPAGGDLTPDVRLNGHQSHLNGRSSLESDFEHGPFTTRLSRPCILYRLNTSVENLIVVCYTIKADTTLALV</sequence>
<name>A0A4Y2GYL3_ARAVE</name>